<dbReference type="PANTHER" id="PTHR18870">
    <property type="entry name" value="PROTEIN TAG-278-RELATED"/>
    <property type="match status" value="1"/>
</dbReference>
<feature type="coiled-coil region" evidence="2">
    <location>
        <begin position="401"/>
        <end position="462"/>
    </location>
</feature>
<evidence type="ECO:0000256" key="2">
    <source>
        <dbReference type="SAM" id="Coils"/>
    </source>
</evidence>
<dbReference type="Gene3D" id="1.10.287.1490">
    <property type="match status" value="1"/>
</dbReference>
<sequence length="852" mass="101361">MSFVRSIFGGSDNKDAEVDDDTSDEISSSSDTGFLSNLSTSDLESSLGSNGTGEPDCSTISNFFGYWKSLVNQEAKFQSKLNELTKELAIRDAEAHKLKFQMEELQRDAFAKSAGMDRLESELKEAQKECETIGRTIRILENDLENQKKRNILINRELEEKTESFSISEKDYKSKIEYLENVIGELRKRIESLEEQIRILQEEKLQLTKRQEEIFLERDEKTKQITDNLEQAQKQKEQLEEKWKKDFENLRTVNMVREQEMLDDFEWKLRDVQQNCKKKIDEKEEILQMSLTHSQNKDKETEELTKKMESLTLLEKELNELREKTSDQNTLMKSMYDEHEKMQQNEENLKNEVKKLRNMIDLEKENLQHMQRLHHQDILDKERKLQQTLNEKKVEIAIYWEEKLLNEISRLKDELEQVYIEEKITAIENIKRNKDECFQKAQAQWEKKYAQYLNEVHTLQNALEEKDKFYKDEIVKQQSITDQDIFELRRLMDKLDMSHHDKYEKLTQKHEAELERMKEEYETMVEDREQYWKSEIDTLNSTIANMRLQVEDENQEKLKVLIQSHQSELEEQWENLIQQKKEAIQFLEEKYIAKCVQLEDQLNQLQKSHSGREVELLKTVDSLKNEVQSKESIIQDMQSNMDMLEGGIQVLNKELAEQNDVMMKEKKESEQKLKNILVKIEKIQEDNEKEQEAYRLKFINSQKNYQTSIDHMQRKYQCLTKLFEEVRQRYERRESRQEDINTISDLKQIITEQEKDLNCLNEEKRYFQMKLMALEHAYDQKGSSEDESLKDDLTITESNTTDLTNLSYESSKNHLMQDGHDLVPMPVPIGLTDLSQQVSFISIPPTIQECDE</sequence>
<organism evidence="6">
    <name type="scientific">Diabrotica virgifera virgifera</name>
    <name type="common">western corn rootworm</name>
    <dbReference type="NCBI Taxonomy" id="50390"/>
    <lineage>
        <taxon>Eukaryota</taxon>
        <taxon>Metazoa</taxon>
        <taxon>Ecdysozoa</taxon>
        <taxon>Arthropoda</taxon>
        <taxon>Hexapoda</taxon>
        <taxon>Insecta</taxon>
        <taxon>Pterygota</taxon>
        <taxon>Neoptera</taxon>
        <taxon>Endopterygota</taxon>
        <taxon>Coleoptera</taxon>
        <taxon>Polyphaga</taxon>
        <taxon>Cucujiformia</taxon>
        <taxon>Chrysomeloidea</taxon>
        <taxon>Chrysomelidae</taxon>
        <taxon>Galerucinae</taxon>
        <taxon>Diabroticina</taxon>
        <taxon>Diabroticites</taxon>
        <taxon>Diabrotica</taxon>
    </lineage>
</organism>
<dbReference type="Proteomes" id="UP001652700">
    <property type="component" value="Unplaced"/>
</dbReference>
<proteinExistence type="predicted"/>
<evidence type="ECO:0000313" key="4">
    <source>
        <dbReference type="EnsemblMetazoa" id="XP_028127904.1"/>
    </source>
</evidence>
<reference evidence="6" key="1">
    <citation type="submission" date="2025-04" db="UniProtKB">
        <authorList>
            <consortium name="RefSeq"/>
        </authorList>
    </citation>
    <scope>IDENTIFICATION</scope>
    <source>
        <tissue evidence="6">Whole insect</tissue>
    </source>
</reference>
<evidence type="ECO:0000313" key="5">
    <source>
        <dbReference type="Proteomes" id="UP001652700"/>
    </source>
</evidence>
<dbReference type="InParanoid" id="A0A6P7EXL2"/>
<evidence type="ECO:0000256" key="1">
    <source>
        <dbReference type="ARBA" id="ARBA00023054"/>
    </source>
</evidence>
<gene>
    <name evidence="6" type="primary">LOC114324299</name>
</gene>
<protein>
    <submittedName>
        <fullName evidence="6">Protein FAM184A-like isoform X1</fullName>
    </submittedName>
</protein>
<evidence type="ECO:0000256" key="3">
    <source>
        <dbReference type="SAM" id="MobiDB-lite"/>
    </source>
</evidence>
<dbReference type="RefSeq" id="XP_028127904.1">
    <property type="nucleotide sequence ID" value="XM_028272103.1"/>
</dbReference>
<dbReference type="EnsemblMetazoa" id="XM_028272103.2">
    <property type="protein sequence ID" value="XP_028127904.1"/>
    <property type="gene ID" value="LOC114324299"/>
</dbReference>
<keyword evidence="5" id="KW-1185">Reference proteome</keyword>
<keyword evidence="1 2" id="KW-0175">Coiled coil</keyword>
<feature type="region of interest" description="Disordered" evidence="3">
    <location>
        <begin position="1"/>
        <end position="37"/>
    </location>
</feature>
<dbReference type="PANTHER" id="PTHR18870:SF9">
    <property type="entry name" value="PROTEIN TAG-278-RELATED"/>
    <property type="match status" value="1"/>
</dbReference>
<feature type="coiled-coil region" evidence="2">
    <location>
        <begin position="116"/>
        <end position="373"/>
    </location>
</feature>
<accession>A0A6P7EXL2</accession>
<feature type="coiled-coil region" evidence="2">
    <location>
        <begin position="500"/>
        <end position="763"/>
    </location>
</feature>
<dbReference type="AlphaFoldDB" id="A0A6P7EXL2"/>
<dbReference type="KEGG" id="dvv:114324299"/>
<name>A0A6P7EXL2_DIAVI</name>
<evidence type="ECO:0000313" key="6">
    <source>
        <dbReference type="RefSeq" id="XP_028127904.1"/>
    </source>
</evidence>
<reference evidence="4" key="2">
    <citation type="submission" date="2025-05" db="UniProtKB">
        <authorList>
            <consortium name="EnsemblMetazoa"/>
        </authorList>
    </citation>
    <scope>IDENTIFICATION</scope>
</reference>
<dbReference type="OrthoDB" id="75801at2759"/>
<dbReference type="GeneID" id="114324299"/>